<accession>A0AAX0WMD1</accession>
<proteinExistence type="predicted"/>
<sequence length="77" mass="8289">MRKNVPKPDESSETAGKTPSAPDEKKKTTDKKAVRVIRTRAELDGGLVISLSMKTDTPELPATIAEALATLNLVDIK</sequence>
<gene>
    <name evidence="2" type="ORF">CXT95_01025</name>
</gene>
<feature type="region of interest" description="Disordered" evidence="1">
    <location>
        <begin position="1"/>
        <end position="32"/>
    </location>
</feature>
<evidence type="ECO:0000313" key="2">
    <source>
        <dbReference type="EMBL" id="PND05036.1"/>
    </source>
</evidence>
<protein>
    <submittedName>
        <fullName evidence="2">Uncharacterized protein</fullName>
    </submittedName>
</protein>
<evidence type="ECO:0000313" key="3">
    <source>
        <dbReference type="Proteomes" id="UP000236075"/>
    </source>
</evidence>
<feature type="compositionally biased region" description="Basic and acidic residues" evidence="1">
    <location>
        <begin position="1"/>
        <end position="10"/>
    </location>
</feature>
<comment type="caution">
    <text evidence="2">The sequence shown here is derived from an EMBL/GenBank/DDBJ whole genome shotgun (WGS) entry which is preliminary data.</text>
</comment>
<dbReference type="AlphaFoldDB" id="A0AAX0WMD1"/>
<reference evidence="2 3" key="1">
    <citation type="journal article" date="2017" name="BMC Genomics">
        <title>Genome sequencing of 39 Akkermansia muciniphila isolates reveals its population structure, genomic and functional diverisity, and global distribution in mammalian gut microbiotas.</title>
        <authorList>
            <person name="Guo X."/>
            <person name="Li S."/>
            <person name="Zhang J."/>
            <person name="Wu F."/>
            <person name="Li X."/>
            <person name="Wu D."/>
            <person name="Zhang M."/>
            <person name="Ou Z."/>
            <person name="Jie Z."/>
            <person name="Yan Q."/>
            <person name="Li P."/>
            <person name="Yi J."/>
            <person name="Peng Y."/>
        </authorList>
    </citation>
    <scope>NUCLEOTIDE SEQUENCE [LARGE SCALE GENOMIC DNA]</scope>
    <source>
        <strain evidence="2 3">GP28</strain>
    </source>
</reference>
<dbReference type="Proteomes" id="UP000236075">
    <property type="component" value="Unassembled WGS sequence"/>
</dbReference>
<feature type="compositionally biased region" description="Basic and acidic residues" evidence="1">
    <location>
        <begin position="22"/>
        <end position="32"/>
    </location>
</feature>
<dbReference type="EMBL" id="PJLB01000004">
    <property type="protein sequence ID" value="PND05036.1"/>
    <property type="molecule type" value="Genomic_DNA"/>
</dbReference>
<name>A0AAX0WMD1_9BACT</name>
<organism evidence="2 3">
    <name type="scientific">Akkermansia muciniphila</name>
    <dbReference type="NCBI Taxonomy" id="239935"/>
    <lineage>
        <taxon>Bacteria</taxon>
        <taxon>Pseudomonadati</taxon>
        <taxon>Verrucomicrobiota</taxon>
        <taxon>Verrucomicrobiia</taxon>
        <taxon>Verrucomicrobiales</taxon>
        <taxon>Akkermansiaceae</taxon>
        <taxon>Akkermansia</taxon>
    </lineage>
</organism>
<evidence type="ECO:0000256" key="1">
    <source>
        <dbReference type="SAM" id="MobiDB-lite"/>
    </source>
</evidence>